<protein>
    <recommendedName>
        <fullName evidence="4">Aminotransferase-like plant mobile domain-containing protein</fullName>
    </recommendedName>
</protein>
<dbReference type="PANTHER" id="PTHR34835">
    <property type="entry name" value="OS07G0283600 PROTEIN-RELATED"/>
    <property type="match status" value="1"/>
</dbReference>
<keyword evidence="3" id="KW-1185">Reference proteome</keyword>
<dbReference type="EMBL" id="SDMP01000020">
    <property type="protein sequence ID" value="RYQ84574.1"/>
    <property type="molecule type" value="Genomic_DNA"/>
</dbReference>
<evidence type="ECO:0000313" key="3">
    <source>
        <dbReference type="Proteomes" id="UP000289738"/>
    </source>
</evidence>
<accession>A0A444X4H4</accession>
<reference evidence="2 3" key="1">
    <citation type="submission" date="2019-01" db="EMBL/GenBank/DDBJ databases">
        <title>Sequencing of cultivated peanut Arachis hypogaea provides insights into genome evolution and oil improvement.</title>
        <authorList>
            <person name="Chen X."/>
        </authorList>
    </citation>
    <scope>NUCLEOTIDE SEQUENCE [LARGE SCALE GENOMIC DNA]</scope>
    <source>
        <strain evidence="3">cv. Fuhuasheng</strain>
        <tissue evidence="2">Leaves</tissue>
    </source>
</reference>
<dbReference type="Proteomes" id="UP000289738">
    <property type="component" value="Chromosome B10"/>
</dbReference>
<organism evidence="2 3">
    <name type="scientific">Arachis hypogaea</name>
    <name type="common">Peanut</name>
    <dbReference type="NCBI Taxonomy" id="3818"/>
    <lineage>
        <taxon>Eukaryota</taxon>
        <taxon>Viridiplantae</taxon>
        <taxon>Streptophyta</taxon>
        <taxon>Embryophyta</taxon>
        <taxon>Tracheophyta</taxon>
        <taxon>Spermatophyta</taxon>
        <taxon>Magnoliopsida</taxon>
        <taxon>eudicotyledons</taxon>
        <taxon>Gunneridae</taxon>
        <taxon>Pentapetalae</taxon>
        <taxon>rosids</taxon>
        <taxon>fabids</taxon>
        <taxon>Fabales</taxon>
        <taxon>Fabaceae</taxon>
        <taxon>Papilionoideae</taxon>
        <taxon>50 kb inversion clade</taxon>
        <taxon>dalbergioids sensu lato</taxon>
        <taxon>Dalbergieae</taxon>
        <taxon>Pterocarpus clade</taxon>
        <taxon>Arachis</taxon>
    </lineage>
</organism>
<feature type="signal peptide" evidence="1">
    <location>
        <begin position="1"/>
        <end position="28"/>
    </location>
</feature>
<dbReference type="AlphaFoldDB" id="A0A444X4H4"/>
<evidence type="ECO:0000313" key="2">
    <source>
        <dbReference type="EMBL" id="RYQ84574.1"/>
    </source>
</evidence>
<sequence>METEQQRMTFRMYFIMVVLKMFLNPTSQQTISPWHLPPILDVSNPRRFHWPYHILKWLRDVIRKFQDENRETCGGCLFVLLVLYFHRLKHGPLDACRVPESWIMEWTTNELDKKADHVISQLNKNAIGGSR</sequence>
<proteinExistence type="predicted"/>
<comment type="caution">
    <text evidence="2">The sequence shown here is derived from an EMBL/GenBank/DDBJ whole genome shotgun (WGS) entry which is preliminary data.</text>
</comment>
<name>A0A444X4H4_ARAHY</name>
<gene>
    <name evidence="2" type="ORF">Ahy_B10g103992</name>
</gene>
<feature type="chain" id="PRO_5019347176" description="Aminotransferase-like plant mobile domain-containing protein" evidence="1">
    <location>
        <begin position="29"/>
        <end position="131"/>
    </location>
</feature>
<evidence type="ECO:0000256" key="1">
    <source>
        <dbReference type="SAM" id="SignalP"/>
    </source>
</evidence>
<evidence type="ECO:0008006" key="4">
    <source>
        <dbReference type="Google" id="ProtNLM"/>
    </source>
</evidence>
<keyword evidence="1" id="KW-0732">Signal</keyword>